<evidence type="ECO:0000313" key="4">
    <source>
        <dbReference type="EMBL" id="CAF0893813.1"/>
    </source>
</evidence>
<evidence type="ECO:0000256" key="2">
    <source>
        <dbReference type="SAM" id="Phobius"/>
    </source>
</evidence>
<reference evidence="5" key="1">
    <citation type="submission" date="2021-02" db="EMBL/GenBank/DDBJ databases">
        <authorList>
            <person name="Nowell W R."/>
        </authorList>
    </citation>
    <scope>NUCLEOTIDE SEQUENCE</scope>
</reference>
<evidence type="ECO:0000256" key="1">
    <source>
        <dbReference type="SAM" id="MobiDB-lite"/>
    </source>
</evidence>
<comment type="caution">
    <text evidence="5">The sequence shown here is derived from an EMBL/GenBank/DDBJ whole genome shotgun (WGS) entry which is preliminary data.</text>
</comment>
<keyword evidence="2" id="KW-1133">Transmembrane helix</keyword>
<organism evidence="5 7">
    <name type="scientific">Adineta ricciae</name>
    <name type="common">Rotifer</name>
    <dbReference type="NCBI Taxonomy" id="249248"/>
    <lineage>
        <taxon>Eukaryota</taxon>
        <taxon>Metazoa</taxon>
        <taxon>Spiralia</taxon>
        <taxon>Gnathifera</taxon>
        <taxon>Rotifera</taxon>
        <taxon>Eurotatoria</taxon>
        <taxon>Bdelloidea</taxon>
        <taxon>Adinetida</taxon>
        <taxon>Adinetidae</taxon>
        <taxon>Adineta</taxon>
    </lineage>
</organism>
<accession>A0A814GUG9</accession>
<proteinExistence type="predicted"/>
<keyword evidence="3" id="KW-0732">Signal</keyword>
<evidence type="ECO:0000313" key="5">
    <source>
        <dbReference type="EMBL" id="CAF1001159.1"/>
    </source>
</evidence>
<name>A0A814GUG9_ADIRI</name>
<dbReference type="Proteomes" id="UP000663828">
    <property type="component" value="Unassembled WGS sequence"/>
</dbReference>
<dbReference type="EMBL" id="CAJNOJ010000062">
    <property type="protein sequence ID" value="CAF1001159.1"/>
    <property type="molecule type" value="Genomic_DNA"/>
</dbReference>
<dbReference type="AlphaFoldDB" id="A0A814GUG9"/>
<keyword evidence="2" id="KW-0472">Membrane</keyword>
<feature type="compositionally biased region" description="Polar residues" evidence="1">
    <location>
        <begin position="83"/>
        <end position="94"/>
    </location>
</feature>
<feature type="transmembrane region" description="Helical" evidence="2">
    <location>
        <begin position="35"/>
        <end position="59"/>
    </location>
</feature>
<gene>
    <name evidence="5" type="ORF">EDS130_LOCUS14893</name>
    <name evidence="4" type="ORF">XAT740_LOCUS7655</name>
</gene>
<feature type="chain" id="PRO_5036224572" evidence="3">
    <location>
        <begin position="20"/>
        <end position="104"/>
    </location>
</feature>
<protein>
    <submittedName>
        <fullName evidence="5">Uncharacterized protein</fullName>
    </submittedName>
</protein>
<dbReference type="EMBL" id="CAJNOR010000370">
    <property type="protein sequence ID" value="CAF0893813.1"/>
    <property type="molecule type" value="Genomic_DNA"/>
</dbReference>
<sequence length="104" mass="11529">MHVFSLVVIFLLHISSVESLRRSSTRIGSLTNTSLILVIVVPSVTFLLIVVTLAIYCYVKRAQRARQSIPSISTQIALASQNNSYAPPDSQTRQLPPRYSSHGF</sequence>
<evidence type="ECO:0000256" key="3">
    <source>
        <dbReference type="SAM" id="SignalP"/>
    </source>
</evidence>
<feature type="signal peptide" evidence="3">
    <location>
        <begin position="1"/>
        <end position="19"/>
    </location>
</feature>
<feature type="region of interest" description="Disordered" evidence="1">
    <location>
        <begin position="83"/>
        <end position="104"/>
    </location>
</feature>
<keyword evidence="6" id="KW-1185">Reference proteome</keyword>
<evidence type="ECO:0000313" key="6">
    <source>
        <dbReference type="Proteomes" id="UP000663828"/>
    </source>
</evidence>
<dbReference type="Proteomes" id="UP000663852">
    <property type="component" value="Unassembled WGS sequence"/>
</dbReference>
<evidence type="ECO:0000313" key="7">
    <source>
        <dbReference type="Proteomes" id="UP000663852"/>
    </source>
</evidence>
<keyword evidence="2" id="KW-0812">Transmembrane</keyword>